<dbReference type="RefSeq" id="WP_116723395.1">
    <property type="nucleotide sequence ID" value="NZ_QCZI01000001.1"/>
</dbReference>
<reference evidence="1 2" key="1">
    <citation type="submission" date="2018-04" db="EMBL/GenBank/DDBJ databases">
        <title>Flavobacterium sp. nov., isolated from glacier ice.</title>
        <authorList>
            <person name="Liu Q."/>
            <person name="Xin Y.-H."/>
        </authorList>
    </citation>
    <scope>NUCLEOTIDE SEQUENCE [LARGE SCALE GENOMIC DNA]</scope>
    <source>
        <strain evidence="1 2">RB1R5</strain>
    </source>
</reference>
<dbReference type="PROSITE" id="PS51257">
    <property type="entry name" value="PROKAR_LIPOPROTEIN"/>
    <property type="match status" value="1"/>
</dbReference>
<name>A0A2U1JQZ0_9FLAO</name>
<evidence type="ECO:0000313" key="1">
    <source>
        <dbReference type="EMBL" id="PWA07248.1"/>
    </source>
</evidence>
<dbReference type="Proteomes" id="UP000245449">
    <property type="component" value="Unassembled WGS sequence"/>
</dbReference>
<comment type="caution">
    <text evidence="1">The sequence shown here is derived from an EMBL/GenBank/DDBJ whole genome shotgun (WGS) entry which is preliminary data.</text>
</comment>
<gene>
    <name evidence="1" type="ORF">DB895_00555</name>
</gene>
<keyword evidence="2" id="KW-1185">Reference proteome</keyword>
<accession>A0A2U1JQZ0</accession>
<dbReference type="EMBL" id="QCZI01000001">
    <property type="protein sequence ID" value="PWA07248.1"/>
    <property type="molecule type" value="Genomic_DNA"/>
</dbReference>
<evidence type="ECO:0008006" key="3">
    <source>
        <dbReference type="Google" id="ProtNLM"/>
    </source>
</evidence>
<organism evidence="1 2">
    <name type="scientific">Flavobacterium psychrotolerans</name>
    <dbReference type="NCBI Taxonomy" id="2169410"/>
    <lineage>
        <taxon>Bacteria</taxon>
        <taxon>Pseudomonadati</taxon>
        <taxon>Bacteroidota</taxon>
        <taxon>Flavobacteriia</taxon>
        <taxon>Flavobacteriales</taxon>
        <taxon>Flavobacteriaceae</taxon>
        <taxon>Flavobacterium</taxon>
    </lineage>
</organism>
<sequence length="336" mass="38033">MKKIQFILIFLLGAVLFSCQKEEENVIQNPTNSLTKTSPLTSLLSRVSQYPTAYDNIIDGTSFCSVKLPVTIVVDNRRITVKSKSDCGLIAAIKEESVFDDDKVNFVYPITMIYRDFQQVVVLNDTQLKYILENYGVAQNINEIDCIDFNYPIIINSYDSNRQIAKTITVQSDSQLFNLLDNVNVTDFFGLVYPLTVTNFEGQISTISNNDGLSRAIENAIVQCGNPSDMKLSDIIVVGTWHISYFLDNNEDRTTQFYGYNFTFSSDGSVTAVKGYTTIKGSWSSLDYGTKKLKVNFAGSMFNEFNRDWNVSEFNSKSVQLKHVSDEIHLLYFVKN</sequence>
<dbReference type="AlphaFoldDB" id="A0A2U1JQZ0"/>
<dbReference type="OrthoDB" id="832379at2"/>
<protein>
    <recommendedName>
        <fullName evidence="3">Lipocalin-like domain-containing protein</fullName>
    </recommendedName>
</protein>
<evidence type="ECO:0000313" key="2">
    <source>
        <dbReference type="Proteomes" id="UP000245449"/>
    </source>
</evidence>
<proteinExistence type="predicted"/>